<gene>
    <name evidence="5" type="primary">slyA_1</name>
    <name evidence="5" type="ORF">ERS852491_00398</name>
</gene>
<dbReference type="InterPro" id="IPR039422">
    <property type="entry name" value="MarR/SlyA-like"/>
</dbReference>
<dbReference type="OrthoDB" id="3237136at2"/>
<dbReference type="GO" id="GO:0003700">
    <property type="term" value="F:DNA-binding transcription factor activity"/>
    <property type="evidence" value="ECO:0007669"/>
    <property type="project" value="InterPro"/>
</dbReference>
<dbReference type="SMART" id="SM00347">
    <property type="entry name" value="HTH_MARR"/>
    <property type="match status" value="1"/>
</dbReference>
<sequence length="146" mass="16907">MIAKELEKLLDSCFVAKKIIETLPELPKGIKPRHIHVLHVIYKLEVQQEECCVSDISRILNITLPSVTKLVKELEERELIRKLTKSQDKRTILLKLTDKGDEYVKKYVLEFHGKWADNLADISTDQVEQTVQTITRLQKTMPGLEN</sequence>
<dbReference type="CDD" id="cd00090">
    <property type="entry name" value="HTH_ARSR"/>
    <property type="match status" value="1"/>
</dbReference>
<evidence type="ECO:0000313" key="6">
    <source>
        <dbReference type="Proteomes" id="UP000095544"/>
    </source>
</evidence>
<dbReference type="SUPFAM" id="SSF46785">
    <property type="entry name" value="Winged helix' DNA-binding domain"/>
    <property type="match status" value="1"/>
</dbReference>
<dbReference type="STRING" id="39482.ERS852491_00398"/>
<evidence type="ECO:0000256" key="3">
    <source>
        <dbReference type="ARBA" id="ARBA00023163"/>
    </source>
</evidence>
<dbReference type="Proteomes" id="UP000095544">
    <property type="component" value="Unassembled WGS sequence"/>
</dbReference>
<dbReference type="PROSITE" id="PS50995">
    <property type="entry name" value="HTH_MARR_2"/>
    <property type="match status" value="1"/>
</dbReference>
<keyword evidence="2" id="KW-0238">DNA-binding</keyword>
<dbReference type="InterPro" id="IPR023187">
    <property type="entry name" value="Tscrpt_reg_MarR-type_CS"/>
</dbReference>
<evidence type="ECO:0000259" key="4">
    <source>
        <dbReference type="PROSITE" id="PS50995"/>
    </source>
</evidence>
<evidence type="ECO:0000313" key="5">
    <source>
        <dbReference type="EMBL" id="CUN74119.1"/>
    </source>
</evidence>
<evidence type="ECO:0000256" key="1">
    <source>
        <dbReference type="ARBA" id="ARBA00023015"/>
    </source>
</evidence>
<keyword evidence="3" id="KW-0804">Transcription</keyword>
<dbReference type="Gene3D" id="1.10.10.10">
    <property type="entry name" value="Winged helix-like DNA-binding domain superfamily/Winged helix DNA-binding domain"/>
    <property type="match status" value="1"/>
</dbReference>
<dbReference type="PRINTS" id="PR00598">
    <property type="entry name" value="HTHMARR"/>
</dbReference>
<dbReference type="PROSITE" id="PS01117">
    <property type="entry name" value="HTH_MARR_1"/>
    <property type="match status" value="1"/>
</dbReference>
<dbReference type="RefSeq" id="WP_055150454.1">
    <property type="nucleotide sequence ID" value="NZ_CYZU01000002.1"/>
</dbReference>
<accession>A0A173ZEM4</accession>
<dbReference type="InterPro" id="IPR036388">
    <property type="entry name" value="WH-like_DNA-bd_sf"/>
</dbReference>
<proteinExistence type="predicted"/>
<dbReference type="InterPro" id="IPR011991">
    <property type="entry name" value="ArsR-like_HTH"/>
</dbReference>
<dbReference type="Pfam" id="PF01047">
    <property type="entry name" value="MarR"/>
    <property type="match status" value="1"/>
</dbReference>
<name>A0A173ZEM4_9FIRM</name>
<protein>
    <submittedName>
        <fullName evidence="5">Salmolysin</fullName>
    </submittedName>
</protein>
<dbReference type="EMBL" id="CYZU01000002">
    <property type="protein sequence ID" value="CUN74119.1"/>
    <property type="molecule type" value="Genomic_DNA"/>
</dbReference>
<dbReference type="GO" id="GO:0003677">
    <property type="term" value="F:DNA binding"/>
    <property type="evidence" value="ECO:0007669"/>
    <property type="project" value="UniProtKB-KW"/>
</dbReference>
<dbReference type="PANTHER" id="PTHR33164:SF43">
    <property type="entry name" value="HTH-TYPE TRANSCRIPTIONAL REPRESSOR YETL"/>
    <property type="match status" value="1"/>
</dbReference>
<dbReference type="PANTHER" id="PTHR33164">
    <property type="entry name" value="TRANSCRIPTIONAL REGULATOR, MARR FAMILY"/>
    <property type="match status" value="1"/>
</dbReference>
<dbReference type="InterPro" id="IPR000835">
    <property type="entry name" value="HTH_MarR-typ"/>
</dbReference>
<keyword evidence="1" id="KW-0805">Transcription regulation</keyword>
<dbReference type="AlphaFoldDB" id="A0A173ZEM4"/>
<feature type="domain" description="HTH marR-type" evidence="4">
    <location>
        <begin position="1"/>
        <end position="139"/>
    </location>
</feature>
<reference evidence="5 6" key="1">
    <citation type="submission" date="2015-09" db="EMBL/GenBank/DDBJ databases">
        <authorList>
            <consortium name="Pathogen Informatics"/>
        </authorList>
    </citation>
    <scope>NUCLEOTIDE SEQUENCE [LARGE SCALE GENOMIC DNA]</scope>
    <source>
        <strain evidence="5 6">2789STDY5834876</strain>
    </source>
</reference>
<dbReference type="InterPro" id="IPR036390">
    <property type="entry name" value="WH_DNA-bd_sf"/>
</dbReference>
<dbReference type="GO" id="GO:0006950">
    <property type="term" value="P:response to stress"/>
    <property type="evidence" value="ECO:0007669"/>
    <property type="project" value="TreeGrafter"/>
</dbReference>
<organism evidence="5 6">
    <name type="scientific">Faecalicatena contorta</name>
    <dbReference type="NCBI Taxonomy" id="39482"/>
    <lineage>
        <taxon>Bacteria</taxon>
        <taxon>Bacillati</taxon>
        <taxon>Bacillota</taxon>
        <taxon>Clostridia</taxon>
        <taxon>Lachnospirales</taxon>
        <taxon>Lachnospiraceae</taxon>
        <taxon>Faecalicatena</taxon>
    </lineage>
</organism>
<evidence type="ECO:0000256" key="2">
    <source>
        <dbReference type="ARBA" id="ARBA00023125"/>
    </source>
</evidence>